<evidence type="ECO:0000313" key="2">
    <source>
        <dbReference type="EMBL" id="QNN49296.1"/>
    </source>
</evidence>
<dbReference type="Gene3D" id="3.40.630.120">
    <property type="match status" value="1"/>
</dbReference>
<protein>
    <submittedName>
        <fullName evidence="2">DUF5596 domain-containing protein</fullName>
    </submittedName>
</protein>
<keyword evidence="3" id="KW-1185">Reference proteome</keyword>
<dbReference type="AlphaFoldDB" id="A0A7G9R121"/>
<dbReference type="InterPro" id="IPR041644">
    <property type="entry name" value="GNAT_C"/>
</dbReference>
<dbReference type="RefSeq" id="WP_166104232.1">
    <property type="nucleotide sequence ID" value="NZ_BMMY01000012.1"/>
</dbReference>
<sequence>MSRSRLALPEPTRPADPGLVERLLLALEADAPAPPPPAAPDLPALVAALWAVEDSAVRWHRSLGLPEPTTAETLADVGRKVDSYGADADLPWLVGLLRGDVVAVGRLQYERLAGPAGRALHIPEGGPLDPAAVSSSLARAEALLGTAEVHCTTWLFDPALRELPADSNIAAFTRRFAVGPARPSDEGDQDVCRFLFRRPMAEVLDPRAVRPRTRLERLAVDRLRAGYHWSVPRGVLTTRGTTAPSGALALG</sequence>
<feature type="domain" description="GNAT-like C-terminal" evidence="1">
    <location>
        <begin position="104"/>
        <end position="236"/>
    </location>
</feature>
<accession>A0A7G9R121</accession>
<gene>
    <name evidence="2" type="ORF">H9L10_13980</name>
</gene>
<dbReference type="KEGG" id="pei:H9L10_13980"/>
<dbReference type="Proteomes" id="UP000515976">
    <property type="component" value="Chromosome"/>
</dbReference>
<dbReference type="EMBL" id="CP060712">
    <property type="protein sequence ID" value="QNN49296.1"/>
    <property type="molecule type" value="Genomic_DNA"/>
</dbReference>
<organism evidence="2 3">
    <name type="scientific">Phycicoccus endophyticus</name>
    <dbReference type="NCBI Taxonomy" id="1690220"/>
    <lineage>
        <taxon>Bacteria</taxon>
        <taxon>Bacillati</taxon>
        <taxon>Actinomycetota</taxon>
        <taxon>Actinomycetes</taxon>
        <taxon>Micrococcales</taxon>
        <taxon>Intrasporangiaceae</taxon>
        <taxon>Phycicoccus</taxon>
    </lineage>
</organism>
<reference evidence="2 3" key="1">
    <citation type="submission" date="2020-08" db="EMBL/GenBank/DDBJ databases">
        <title>Genome sequence of Phycicoccus endophyticus JCM 31784T.</title>
        <authorList>
            <person name="Hyun D.-W."/>
            <person name="Bae J.-W."/>
        </authorList>
    </citation>
    <scope>NUCLEOTIDE SEQUENCE [LARGE SCALE GENOMIC DNA]</scope>
    <source>
        <strain evidence="2 3">JCM 31784</strain>
    </source>
</reference>
<proteinExistence type="predicted"/>
<evidence type="ECO:0000259" key="1">
    <source>
        <dbReference type="Pfam" id="PF18164"/>
    </source>
</evidence>
<dbReference type="Pfam" id="PF18164">
    <property type="entry name" value="GNAT_C"/>
    <property type="match status" value="1"/>
</dbReference>
<evidence type="ECO:0000313" key="3">
    <source>
        <dbReference type="Proteomes" id="UP000515976"/>
    </source>
</evidence>
<name>A0A7G9R121_9MICO</name>